<dbReference type="PANTHER" id="PTHR45138">
    <property type="entry name" value="REGULATORY COMPONENTS OF SENSORY TRANSDUCTION SYSTEM"/>
    <property type="match status" value="1"/>
</dbReference>
<dbReference type="InterPro" id="IPR043128">
    <property type="entry name" value="Rev_trsase/Diguanyl_cyclase"/>
</dbReference>
<dbReference type="FunFam" id="3.30.70.270:FF:000001">
    <property type="entry name" value="Diguanylate cyclase domain protein"/>
    <property type="match status" value="1"/>
</dbReference>
<dbReference type="GO" id="GO:1902201">
    <property type="term" value="P:negative regulation of bacterial-type flagellum-dependent cell motility"/>
    <property type="evidence" value="ECO:0007669"/>
    <property type="project" value="TreeGrafter"/>
</dbReference>
<keyword evidence="5" id="KW-1133">Transmembrane helix</keyword>
<evidence type="ECO:0000313" key="8">
    <source>
        <dbReference type="Proteomes" id="UP001268036"/>
    </source>
</evidence>
<evidence type="ECO:0000259" key="6">
    <source>
        <dbReference type="PROSITE" id="PS50887"/>
    </source>
</evidence>
<gene>
    <name evidence="7" type="ORF">QE440_002891</name>
</gene>
<comment type="caution">
    <text evidence="7">The sequence shown here is derived from an EMBL/GenBank/DDBJ whole genome shotgun (WGS) entry which is preliminary data.</text>
</comment>
<dbReference type="InterPro" id="IPR000160">
    <property type="entry name" value="GGDEF_dom"/>
</dbReference>
<dbReference type="CDD" id="cd01949">
    <property type="entry name" value="GGDEF"/>
    <property type="match status" value="1"/>
</dbReference>
<keyword evidence="5" id="KW-0812">Transmembrane</keyword>
<evidence type="ECO:0000256" key="1">
    <source>
        <dbReference type="ARBA" id="ARBA00001946"/>
    </source>
</evidence>
<dbReference type="RefSeq" id="WP_309759467.1">
    <property type="nucleotide sequence ID" value="NZ_JAVJAF010000001.1"/>
</dbReference>
<comment type="subcellular location">
    <subcellularLocation>
        <location evidence="2">Cell inner membrane</location>
    </subcellularLocation>
</comment>
<dbReference type="Pfam" id="PF00990">
    <property type="entry name" value="GGDEF"/>
    <property type="match status" value="1"/>
</dbReference>
<evidence type="ECO:0000256" key="2">
    <source>
        <dbReference type="ARBA" id="ARBA00004533"/>
    </source>
</evidence>
<dbReference type="EC" id="2.7.7.65" evidence="3"/>
<evidence type="ECO:0000256" key="3">
    <source>
        <dbReference type="ARBA" id="ARBA00012528"/>
    </source>
</evidence>
<dbReference type="Proteomes" id="UP001268036">
    <property type="component" value="Unassembled WGS sequence"/>
</dbReference>
<proteinExistence type="predicted"/>
<organism evidence="7 8">
    <name type="scientific">Pseudomonas oryzihabitans</name>
    <dbReference type="NCBI Taxonomy" id="47885"/>
    <lineage>
        <taxon>Bacteria</taxon>
        <taxon>Pseudomonadati</taxon>
        <taxon>Pseudomonadota</taxon>
        <taxon>Gammaproteobacteria</taxon>
        <taxon>Pseudomonadales</taxon>
        <taxon>Pseudomonadaceae</taxon>
        <taxon>Pseudomonas</taxon>
    </lineage>
</organism>
<evidence type="ECO:0000256" key="4">
    <source>
        <dbReference type="ARBA" id="ARBA00034247"/>
    </source>
</evidence>
<protein>
    <recommendedName>
        <fullName evidence="3">diguanylate cyclase</fullName>
        <ecNumber evidence="3">2.7.7.65</ecNumber>
    </recommendedName>
</protein>
<name>A0AAJ2BMN4_9PSED</name>
<feature type="transmembrane region" description="Helical" evidence="5">
    <location>
        <begin position="14"/>
        <end position="34"/>
    </location>
</feature>
<evidence type="ECO:0000313" key="7">
    <source>
        <dbReference type="EMBL" id="MDR6235150.1"/>
    </source>
</evidence>
<feature type="transmembrane region" description="Helical" evidence="5">
    <location>
        <begin position="320"/>
        <end position="341"/>
    </location>
</feature>
<dbReference type="Gene3D" id="3.30.70.270">
    <property type="match status" value="1"/>
</dbReference>
<dbReference type="GO" id="GO:0005886">
    <property type="term" value="C:plasma membrane"/>
    <property type="evidence" value="ECO:0007669"/>
    <property type="project" value="UniProtKB-SubCell"/>
</dbReference>
<accession>A0AAJ2BMN4</accession>
<feature type="domain" description="GGDEF" evidence="6">
    <location>
        <begin position="435"/>
        <end position="570"/>
    </location>
</feature>
<dbReference type="AlphaFoldDB" id="A0AAJ2BMN4"/>
<sequence>MSGRPLLTIHLNRLINLLLVLVCFATGCGMLLIVRQAYETSASLQPTLAQLPVYEQSLRLAEAVSAERGPTNAMLGERDGDPQQLAQAQALSDERLAQLQKTLRDCQTCSVTPGQVERAYHGVLHARALLEQRLRTPPGTPDRVGVTEVIQAMFLAADENFIAANRLLQNLAYRTPGISSCLANARLAARLRDTAGRLGSLLTPALQAGRPPTAEEQVSLQQTLGRVQQLVDLLRSNLDLAPAPAEHARFLSVQQSYLGHGLDWYQGTLAALARGETPSAAAFARGYVPTMASILELRDTALGLAHAEAERLAHDAYWRLWVRIAAALGILLALSVSLLLLKQRLLSPLLANTQRLLALTRRQMPEGMKKREPRTLFAAFEQLERQLHQVDLLRQERDALIAELKVRADTDYLTGLANRRAFEHLLIQGVLTTPRYLAAITFDVDYFKRINDTYGHAAGDLLLQHLAQRCNGLLRQGDRLARIGGEEFAVLADVKYPDEAVALAERLRLGIADTPFNVGPTEALPVTASFGVSVTARLEPGAQVRLLAEADAALYRAKHRGRNCSEVAALG</sequence>
<dbReference type="SUPFAM" id="SSF55073">
    <property type="entry name" value="Nucleotide cyclase"/>
    <property type="match status" value="1"/>
</dbReference>
<dbReference type="PROSITE" id="PS50887">
    <property type="entry name" value="GGDEF"/>
    <property type="match status" value="1"/>
</dbReference>
<reference evidence="7" key="1">
    <citation type="submission" date="2023-08" db="EMBL/GenBank/DDBJ databases">
        <title>Functional and genomic diversity of the sorghum phyllosphere microbiome.</title>
        <authorList>
            <person name="Shade A."/>
        </authorList>
    </citation>
    <scope>NUCLEOTIDE SEQUENCE</scope>
    <source>
        <strain evidence="7">SORGH_AS_0201</strain>
    </source>
</reference>
<comment type="cofactor">
    <cofactor evidence="1">
        <name>Mg(2+)</name>
        <dbReference type="ChEBI" id="CHEBI:18420"/>
    </cofactor>
</comment>
<dbReference type="GO" id="GO:0052621">
    <property type="term" value="F:diguanylate cyclase activity"/>
    <property type="evidence" value="ECO:0007669"/>
    <property type="project" value="UniProtKB-EC"/>
</dbReference>
<comment type="catalytic activity">
    <reaction evidence="4">
        <text>2 GTP = 3',3'-c-di-GMP + 2 diphosphate</text>
        <dbReference type="Rhea" id="RHEA:24898"/>
        <dbReference type="ChEBI" id="CHEBI:33019"/>
        <dbReference type="ChEBI" id="CHEBI:37565"/>
        <dbReference type="ChEBI" id="CHEBI:58805"/>
        <dbReference type="EC" id="2.7.7.65"/>
    </reaction>
</comment>
<dbReference type="NCBIfam" id="TIGR00254">
    <property type="entry name" value="GGDEF"/>
    <property type="match status" value="1"/>
</dbReference>
<evidence type="ECO:0000256" key="5">
    <source>
        <dbReference type="SAM" id="Phobius"/>
    </source>
</evidence>
<dbReference type="SMART" id="SM00267">
    <property type="entry name" value="GGDEF"/>
    <property type="match status" value="1"/>
</dbReference>
<dbReference type="GO" id="GO:0043709">
    <property type="term" value="P:cell adhesion involved in single-species biofilm formation"/>
    <property type="evidence" value="ECO:0007669"/>
    <property type="project" value="TreeGrafter"/>
</dbReference>
<dbReference type="PROSITE" id="PS51257">
    <property type="entry name" value="PROKAR_LIPOPROTEIN"/>
    <property type="match status" value="1"/>
</dbReference>
<keyword evidence="5" id="KW-0472">Membrane</keyword>
<dbReference type="PANTHER" id="PTHR45138:SF9">
    <property type="entry name" value="DIGUANYLATE CYCLASE DGCM-RELATED"/>
    <property type="match status" value="1"/>
</dbReference>
<dbReference type="InterPro" id="IPR029787">
    <property type="entry name" value="Nucleotide_cyclase"/>
</dbReference>
<dbReference type="EMBL" id="JAVJAF010000001">
    <property type="protein sequence ID" value="MDR6235150.1"/>
    <property type="molecule type" value="Genomic_DNA"/>
</dbReference>
<dbReference type="InterPro" id="IPR050469">
    <property type="entry name" value="Diguanylate_Cyclase"/>
</dbReference>